<gene>
    <name evidence="1" type="ORF">ETSY1_07705</name>
</gene>
<sequence>MILGFQAIAEIMHQRQTEDLRTAAFVCALQKMVTSYQELGVWP</sequence>
<reference evidence="1 2" key="1">
    <citation type="journal article" date="2014" name="Nature">
        <title>An environmental bacterial taxon with a large and distinct metabolic repertoire.</title>
        <authorList>
            <person name="Wilson M.C."/>
            <person name="Mori T."/>
            <person name="Ruckert C."/>
            <person name="Uria A.R."/>
            <person name="Helf M.J."/>
            <person name="Takada K."/>
            <person name="Gernert C."/>
            <person name="Steffens U.A."/>
            <person name="Heycke N."/>
            <person name="Schmitt S."/>
            <person name="Rinke C."/>
            <person name="Helfrich E.J."/>
            <person name="Brachmann A.O."/>
            <person name="Gurgui C."/>
            <person name="Wakimoto T."/>
            <person name="Kracht M."/>
            <person name="Crusemann M."/>
            <person name="Hentschel U."/>
            <person name="Abe I."/>
            <person name="Matsunaga S."/>
            <person name="Kalinowski J."/>
            <person name="Takeyama H."/>
            <person name="Piel J."/>
        </authorList>
    </citation>
    <scope>NUCLEOTIDE SEQUENCE [LARGE SCALE GENOMIC DNA]</scope>
    <source>
        <strain evidence="2">TSY1</strain>
    </source>
</reference>
<dbReference type="EMBL" id="AZHW01000244">
    <property type="protein sequence ID" value="ETX01333.1"/>
    <property type="molecule type" value="Genomic_DNA"/>
</dbReference>
<dbReference type="HOGENOM" id="CLU_3231110_0_0_7"/>
<evidence type="ECO:0000313" key="2">
    <source>
        <dbReference type="Proteomes" id="UP000019141"/>
    </source>
</evidence>
<dbReference type="AlphaFoldDB" id="W4LTN2"/>
<name>W4LTN2_ENTF1</name>
<keyword evidence="2" id="KW-1185">Reference proteome</keyword>
<accession>W4LTN2</accession>
<protein>
    <submittedName>
        <fullName evidence="1">Uncharacterized protein</fullName>
    </submittedName>
</protein>
<comment type="caution">
    <text evidence="1">The sequence shown here is derived from an EMBL/GenBank/DDBJ whole genome shotgun (WGS) entry which is preliminary data.</text>
</comment>
<dbReference type="Proteomes" id="UP000019141">
    <property type="component" value="Unassembled WGS sequence"/>
</dbReference>
<evidence type="ECO:0000313" key="1">
    <source>
        <dbReference type="EMBL" id="ETX01333.1"/>
    </source>
</evidence>
<proteinExistence type="predicted"/>
<organism evidence="1 2">
    <name type="scientific">Entotheonella factor</name>
    <dbReference type="NCBI Taxonomy" id="1429438"/>
    <lineage>
        <taxon>Bacteria</taxon>
        <taxon>Pseudomonadati</taxon>
        <taxon>Nitrospinota/Tectimicrobiota group</taxon>
        <taxon>Candidatus Tectimicrobiota</taxon>
        <taxon>Candidatus Entotheonellia</taxon>
        <taxon>Candidatus Entotheonellales</taxon>
        <taxon>Candidatus Entotheonellaceae</taxon>
        <taxon>Candidatus Entotheonella</taxon>
    </lineage>
</organism>